<keyword evidence="5" id="KW-0256">Endoplasmic reticulum</keyword>
<dbReference type="Proteomes" id="UP000053317">
    <property type="component" value="Unassembled WGS sequence"/>
</dbReference>
<reference evidence="7 8" key="2">
    <citation type="submission" date="2015-05" db="EMBL/GenBank/DDBJ databases">
        <authorList>
            <person name="Morales-Cruz A."/>
            <person name="Amrine K.C."/>
            <person name="Cantu D."/>
        </authorList>
    </citation>
    <scope>NUCLEOTIDE SEQUENCE [LARGE SCALE GENOMIC DNA]</scope>
    <source>
        <strain evidence="7">UCRPC4</strain>
    </source>
</reference>
<evidence type="ECO:0000256" key="4">
    <source>
        <dbReference type="ARBA" id="ARBA00023136"/>
    </source>
</evidence>
<sequence length="312" mass="34871">MEGTAPRILKTFFIASTGISQLLYAVPSLNNGMRAYGARSQLQDQAADGSRPVAEKPAPKEDTPWEKVVKYMSGLRVPHSWFTGFYIWSSICSAVWGQQLYTRGPLLQLVAKYTDYAGKPSMSFNQIILVWGLFQFQGLRRLYESFAFSKASKSTMNMAIFSIGIAYYASMSVSMWIEGLPALMSTPNPLGNATLSAPSIRSIIGIPLFLLASGLQYDCHYYLWSLKKYTFPTHPAFSKVLNPHYLAEVLIYVSLAILGAPKGQILNRSLVAGTFFVLANLAAEADNSKTWYKQKFGEDKVQGKYRIIPYIW</sequence>
<dbReference type="InterPro" id="IPR001104">
    <property type="entry name" value="3-oxo-5_a-steroid_4-DH_C"/>
</dbReference>
<feature type="transmembrane region" description="Helical" evidence="5">
    <location>
        <begin position="121"/>
        <end position="139"/>
    </location>
</feature>
<accession>A0A0G2EDJ9</accession>
<comment type="caution">
    <text evidence="7">The sequence shown here is derived from an EMBL/GenBank/DDBJ whole genome shotgun (WGS) entry which is preliminary data.</text>
</comment>
<dbReference type="UniPathway" id="UPA00378"/>
<dbReference type="Pfam" id="PF02544">
    <property type="entry name" value="Steroid_dh"/>
    <property type="match status" value="1"/>
</dbReference>
<evidence type="ECO:0000313" key="7">
    <source>
        <dbReference type="EMBL" id="KKY20977.1"/>
    </source>
</evidence>
<feature type="transmembrane region" description="Helical" evidence="5">
    <location>
        <begin position="80"/>
        <end position="101"/>
    </location>
</feature>
<evidence type="ECO:0000256" key="2">
    <source>
        <dbReference type="ARBA" id="ARBA00022692"/>
    </source>
</evidence>
<evidence type="ECO:0000256" key="5">
    <source>
        <dbReference type="RuleBase" id="RU367081"/>
    </source>
</evidence>
<dbReference type="InterPro" id="IPR039698">
    <property type="entry name" value="Dfg10/SRD5A3"/>
</dbReference>
<dbReference type="EMBL" id="LCWF01000089">
    <property type="protein sequence ID" value="KKY20977.1"/>
    <property type="molecule type" value="Genomic_DNA"/>
</dbReference>
<dbReference type="GO" id="GO:0006488">
    <property type="term" value="P:dolichol-linked oligosaccharide biosynthetic process"/>
    <property type="evidence" value="ECO:0007669"/>
    <property type="project" value="UniProtKB-UniRule"/>
</dbReference>
<dbReference type="EC" id="1.3.1.94" evidence="5"/>
<dbReference type="GO" id="GO:0005789">
    <property type="term" value="C:endoplasmic reticulum membrane"/>
    <property type="evidence" value="ECO:0007669"/>
    <property type="project" value="UniProtKB-SubCell"/>
</dbReference>
<evidence type="ECO:0000256" key="1">
    <source>
        <dbReference type="ARBA" id="ARBA00004127"/>
    </source>
</evidence>
<comment type="similarity">
    <text evidence="5">Belongs to the steroid 5-alpha reductase family. Polyprenal reductase subfamily.</text>
</comment>
<dbReference type="PANTHER" id="PTHR14624">
    <property type="entry name" value="DFG10 PROTEIN"/>
    <property type="match status" value="1"/>
</dbReference>
<dbReference type="AlphaFoldDB" id="A0A0G2EDJ9"/>
<feature type="transmembrane region" description="Helical" evidence="5">
    <location>
        <begin position="197"/>
        <end position="219"/>
    </location>
</feature>
<proteinExistence type="inferred from homology"/>
<keyword evidence="4 5" id="KW-0472">Membrane</keyword>
<keyword evidence="2 5" id="KW-0812">Transmembrane</keyword>
<keyword evidence="5" id="KW-0521">NADP</keyword>
<feature type="domain" description="3-oxo-5-alpha-steroid 4-dehydrogenase C-terminal" evidence="6">
    <location>
        <begin position="199"/>
        <end position="312"/>
    </location>
</feature>
<evidence type="ECO:0000256" key="3">
    <source>
        <dbReference type="ARBA" id="ARBA00022989"/>
    </source>
</evidence>
<organism evidence="7 8">
    <name type="scientific">Phaeomoniella chlamydospora</name>
    <name type="common">Phaeoacremonium chlamydosporum</name>
    <dbReference type="NCBI Taxonomy" id="158046"/>
    <lineage>
        <taxon>Eukaryota</taxon>
        <taxon>Fungi</taxon>
        <taxon>Dikarya</taxon>
        <taxon>Ascomycota</taxon>
        <taxon>Pezizomycotina</taxon>
        <taxon>Eurotiomycetes</taxon>
        <taxon>Chaetothyriomycetidae</taxon>
        <taxon>Phaeomoniellales</taxon>
        <taxon>Phaeomoniellaceae</taxon>
        <taxon>Phaeomoniella</taxon>
    </lineage>
</organism>
<reference evidence="7 8" key="1">
    <citation type="submission" date="2015-05" db="EMBL/GenBank/DDBJ databases">
        <title>Distinctive expansion of gene families associated with plant cell wall degradation and secondary metabolism in the genomes of grapevine trunk pathogens.</title>
        <authorList>
            <person name="Lawrence D.P."/>
            <person name="Travadon R."/>
            <person name="Rolshausen P.E."/>
            <person name="Baumgartner K."/>
        </authorList>
    </citation>
    <scope>NUCLEOTIDE SEQUENCE [LARGE SCALE GENOMIC DNA]</scope>
    <source>
        <strain evidence="7">UCRPC4</strain>
    </source>
</reference>
<keyword evidence="5" id="KW-0560">Oxidoreductase</keyword>
<comment type="pathway">
    <text evidence="5">Protein modification; protein glycosylation.</text>
</comment>
<dbReference type="PROSITE" id="PS50244">
    <property type="entry name" value="S5A_REDUCTASE"/>
    <property type="match status" value="1"/>
</dbReference>
<dbReference type="OrthoDB" id="541710at2759"/>
<dbReference type="GO" id="GO:0160198">
    <property type="term" value="F:polyprenal reductase activity"/>
    <property type="evidence" value="ECO:0007669"/>
    <property type="project" value="UniProtKB-EC"/>
</dbReference>
<dbReference type="GO" id="GO:0003865">
    <property type="term" value="F:3-oxo-5-alpha-steroid 4-dehydrogenase activity"/>
    <property type="evidence" value="ECO:0007669"/>
    <property type="project" value="TreeGrafter"/>
</dbReference>
<evidence type="ECO:0000313" key="8">
    <source>
        <dbReference type="Proteomes" id="UP000053317"/>
    </source>
</evidence>
<comment type="subcellular location">
    <subcellularLocation>
        <location evidence="1">Endomembrane system</location>
        <topology evidence="1">Multi-pass membrane protein</topology>
    </subcellularLocation>
    <subcellularLocation>
        <location evidence="5">Endoplasmic reticulum membrane</location>
    </subcellularLocation>
</comment>
<keyword evidence="3 5" id="KW-1133">Transmembrane helix</keyword>
<evidence type="ECO:0000259" key="6">
    <source>
        <dbReference type="Pfam" id="PF02544"/>
    </source>
</evidence>
<gene>
    <name evidence="7" type="ORF">UCRPC4_g03894</name>
</gene>
<keyword evidence="8" id="KW-1185">Reference proteome</keyword>
<comment type="catalytic activity">
    <reaction evidence="5">
        <text>a di-trans,poly-cis-dolichal + NADP(+) = a di-trans,poly-cis-polyprenal + NADPH + H(+)</text>
        <dbReference type="Rhea" id="RHEA:80727"/>
        <dbReference type="Rhea" id="RHEA-COMP:19536"/>
        <dbReference type="Rhea" id="RHEA-COMP:19537"/>
        <dbReference type="ChEBI" id="CHEBI:15378"/>
        <dbReference type="ChEBI" id="CHEBI:57783"/>
        <dbReference type="ChEBI" id="CHEBI:58349"/>
        <dbReference type="ChEBI" id="CHEBI:231623"/>
        <dbReference type="ChEBI" id="CHEBI:231637"/>
        <dbReference type="EC" id="1.3.1.94"/>
    </reaction>
    <physiologicalReaction direction="right-to-left" evidence="5">
        <dbReference type="Rhea" id="RHEA:80729"/>
    </physiologicalReaction>
</comment>
<dbReference type="GO" id="GO:0102389">
    <property type="term" value="F:polyprenol reductase activity"/>
    <property type="evidence" value="ECO:0007669"/>
    <property type="project" value="UniProtKB-UniRule"/>
</dbReference>
<protein>
    <recommendedName>
        <fullName evidence="5">Polyprenal reductase</fullName>
        <ecNumber evidence="5">1.3.1.94</ecNumber>
    </recommendedName>
</protein>
<comment type="function">
    <text evidence="5">Plays a key role in early steps of protein N-linked glycosylation by being involved in the conversion of polyprenol into dolichol. Acts as a polyprenal reductase that mediates the reduction of polyprenal into dolichal in a NADP-dependent mechanism. Dolichols are required for the synthesis of dolichol-linked monosaccharides and the oligosaccharide precursor used for N-glycosylation.</text>
</comment>
<name>A0A0G2EDJ9_PHACM</name>
<dbReference type="GO" id="GO:0016095">
    <property type="term" value="P:polyprenol catabolic process"/>
    <property type="evidence" value="ECO:0007669"/>
    <property type="project" value="UniProtKB-UniRule"/>
</dbReference>
<feature type="transmembrane region" description="Helical" evidence="5">
    <location>
        <begin position="159"/>
        <end position="177"/>
    </location>
</feature>
<dbReference type="PANTHER" id="PTHR14624:SF0">
    <property type="entry name" value="POLYPRENOL REDUCTASE"/>
    <property type="match status" value="1"/>
</dbReference>